<dbReference type="PANTHER" id="PTHR39425:SF1">
    <property type="entry name" value="CYTOCHROME C7-LIKE DOMAIN-CONTAINING PROTEIN"/>
    <property type="match status" value="1"/>
</dbReference>
<dbReference type="CDD" id="cd08168">
    <property type="entry name" value="Cytochrom_C3"/>
    <property type="match status" value="1"/>
</dbReference>
<dbReference type="InterPro" id="IPR036280">
    <property type="entry name" value="Multihaem_cyt_sf"/>
</dbReference>
<proteinExistence type="predicted"/>
<gene>
    <name evidence="1" type="ORF">ENK44_05930</name>
</gene>
<reference evidence="1" key="1">
    <citation type="journal article" date="2020" name="mSystems">
        <title>Genome- and Community-Level Interaction Insights into Carbon Utilization and Element Cycling Functions of Hydrothermarchaeota in Hydrothermal Sediment.</title>
        <authorList>
            <person name="Zhou Z."/>
            <person name="Liu Y."/>
            <person name="Xu W."/>
            <person name="Pan J."/>
            <person name="Luo Z.H."/>
            <person name="Li M."/>
        </authorList>
    </citation>
    <scope>NUCLEOTIDE SEQUENCE [LARGE SCALE GENOMIC DNA]</scope>
    <source>
        <strain evidence="1">HyVt-577</strain>
    </source>
</reference>
<sequence>MKMKIIAILGFMGLVLASAINWDSDLIFSHKFHTEEADANCNDCHAKAAESQNAADDLLPDMETCYNCHDEEDTDCTSCHKNGEEPVLLPRINNYITHFSHKAHIDRDTECETCHSGISAKEFVTEGMHLPTMETCMNCHDVPQTTEGCYLCHDKNESIIPANHMENWKRSHGSYAETGSENCNSCHQKSYCIDCHQGDNLMNQSHPAEFILTHSASYLTRESSCFTCHQNTNYCIECHTTINYIVPINHSAPDWASQHAVEARIDYDRCTVCHTSGDDACIQCHN</sequence>
<evidence type="ECO:0000313" key="1">
    <source>
        <dbReference type="EMBL" id="HGY55215.1"/>
    </source>
</evidence>
<dbReference type="SUPFAM" id="SSF48695">
    <property type="entry name" value="Multiheme cytochromes"/>
    <property type="match status" value="1"/>
</dbReference>
<accession>A0A7V4TZL0</accession>
<dbReference type="AlphaFoldDB" id="A0A7V4TZL0"/>
<name>A0A7V4TZL0_CALAY</name>
<comment type="caution">
    <text evidence="1">The sequence shown here is derived from an EMBL/GenBank/DDBJ whole genome shotgun (WGS) entry which is preliminary data.</text>
</comment>
<dbReference type="Gene3D" id="3.90.10.10">
    <property type="entry name" value="Cytochrome C3"/>
    <property type="match status" value="2"/>
</dbReference>
<protein>
    <recommendedName>
        <fullName evidence="2">Cytochrome c7-like domain-containing protein</fullName>
    </recommendedName>
</protein>
<dbReference type="Proteomes" id="UP000885779">
    <property type="component" value="Unassembled WGS sequence"/>
</dbReference>
<organism evidence="1">
    <name type="scientific">Caldithrix abyssi</name>
    <dbReference type="NCBI Taxonomy" id="187145"/>
    <lineage>
        <taxon>Bacteria</taxon>
        <taxon>Pseudomonadati</taxon>
        <taxon>Calditrichota</taxon>
        <taxon>Calditrichia</taxon>
        <taxon>Calditrichales</taxon>
        <taxon>Calditrichaceae</taxon>
        <taxon>Caldithrix</taxon>
    </lineage>
</organism>
<dbReference type="PANTHER" id="PTHR39425">
    <property type="entry name" value="LIPOPROTEIN CYTOCHROME C"/>
    <property type="match status" value="1"/>
</dbReference>
<evidence type="ECO:0008006" key="2">
    <source>
        <dbReference type="Google" id="ProtNLM"/>
    </source>
</evidence>
<dbReference type="EMBL" id="DRQG01000054">
    <property type="protein sequence ID" value="HGY55215.1"/>
    <property type="molecule type" value="Genomic_DNA"/>
</dbReference>